<dbReference type="EMBL" id="JBHSNA010000014">
    <property type="protein sequence ID" value="MFC5567392.1"/>
    <property type="molecule type" value="Genomic_DNA"/>
</dbReference>
<gene>
    <name evidence="1" type="ORF">ACFPOC_13345</name>
</gene>
<dbReference type="Proteomes" id="UP001596056">
    <property type="component" value="Unassembled WGS sequence"/>
</dbReference>
<proteinExistence type="predicted"/>
<evidence type="ECO:0000313" key="2">
    <source>
        <dbReference type="Proteomes" id="UP001596056"/>
    </source>
</evidence>
<accession>A0ABW0SEK7</accession>
<sequence>MRSSKIPDRPRVFKTLNGVASFLYSLDFGTVCIPMHEGRSAIHTPSQDRTAES</sequence>
<keyword evidence="2" id="KW-1185">Reference proteome</keyword>
<organism evidence="1 2">
    <name type="scientific">Rubellimicrobium aerolatum</name>
    <dbReference type="NCBI Taxonomy" id="490979"/>
    <lineage>
        <taxon>Bacteria</taxon>
        <taxon>Pseudomonadati</taxon>
        <taxon>Pseudomonadota</taxon>
        <taxon>Alphaproteobacteria</taxon>
        <taxon>Rhodobacterales</taxon>
        <taxon>Roseobacteraceae</taxon>
        <taxon>Rubellimicrobium</taxon>
    </lineage>
</organism>
<name>A0ABW0SEK7_9RHOB</name>
<protein>
    <submittedName>
        <fullName evidence="1">Uncharacterized protein</fullName>
    </submittedName>
</protein>
<evidence type="ECO:0000313" key="1">
    <source>
        <dbReference type="EMBL" id="MFC5567392.1"/>
    </source>
</evidence>
<reference evidence="2" key="1">
    <citation type="journal article" date="2019" name="Int. J. Syst. Evol. Microbiol.">
        <title>The Global Catalogue of Microorganisms (GCM) 10K type strain sequencing project: providing services to taxonomists for standard genome sequencing and annotation.</title>
        <authorList>
            <consortium name="The Broad Institute Genomics Platform"/>
            <consortium name="The Broad Institute Genome Sequencing Center for Infectious Disease"/>
            <person name="Wu L."/>
            <person name="Ma J."/>
        </authorList>
    </citation>
    <scope>NUCLEOTIDE SEQUENCE [LARGE SCALE GENOMIC DNA]</scope>
    <source>
        <strain evidence="2">KACC 11588</strain>
    </source>
</reference>
<comment type="caution">
    <text evidence="1">The sequence shown here is derived from an EMBL/GenBank/DDBJ whole genome shotgun (WGS) entry which is preliminary data.</text>
</comment>